<feature type="domain" description="DUF7305" evidence="1">
    <location>
        <begin position="251"/>
        <end position="348"/>
    </location>
</feature>
<dbReference type="AlphaFoldDB" id="A0A921NCA0"/>
<sequence length="439" mass="48472">AGHYNFFADSKSNDQQRKINQAITFDFKENVTQPEYPESNEETKPLIPPVTGNFSVYAKNFTGSNGTIEGSVITENLTNTGNTQYKGDILVTNNFNSTNSFTAYKNLFVLGNAKLTNWSSNIHGSYINFGNLDVQTTSTFNNLFYNKHKSNKLGNQPKGIALTQEELEKNLNTMTNLHFYANNIPQLPSLDVFNPPINTATLQNKTVAKNQDEKYDFIKDNSIYANNYIVTNEVIKLNQSINIQKLIIDANYDLTFDLQGKDLDIVIDNLSIPQGRLHFINGNANLFVKSNLALGGGSQINPEQKSNVNVFYSGTSSVSIEGNQKFYGNLFVKNADVKITASGDLKGDLLIFGKNNLELSGNTDSIDRLLLAPYSKVTQSGSGKVYGNIIANDYKISGGAQVFAPRNTSTSPNVPPPTTVEPAKLDLNHYLKAEPIEEK</sequence>
<feature type="non-terminal residue" evidence="2">
    <location>
        <position position="1"/>
    </location>
</feature>
<comment type="caution">
    <text evidence="2">The sequence shown here is derived from an EMBL/GenBank/DDBJ whole genome shotgun (WGS) entry which is preliminary data.</text>
</comment>
<evidence type="ECO:0000313" key="3">
    <source>
        <dbReference type="Proteomes" id="UP000700212"/>
    </source>
</evidence>
<proteinExistence type="predicted"/>
<dbReference type="Proteomes" id="UP000700212">
    <property type="component" value="Unassembled WGS sequence"/>
</dbReference>
<organism evidence="2 3">
    <name type="scientific">Metalysinibacillus jejuensis</name>
    <dbReference type="NCBI Taxonomy" id="914327"/>
    <lineage>
        <taxon>Bacteria</taxon>
        <taxon>Bacillati</taxon>
        <taxon>Bacillota</taxon>
        <taxon>Bacilli</taxon>
        <taxon>Bacillales</taxon>
        <taxon>Caryophanaceae</taxon>
        <taxon>Metalysinibacillus</taxon>
    </lineage>
</organism>
<reference evidence="2" key="1">
    <citation type="journal article" date="2021" name="PeerJ">
        <title>Extensive microbial diversity within the chicken gut microbiome revealed by metagenomics and culture.</title>
        <authorList>
            <person name="Gilroy R."/>
            <person name="Ravi A."/>
            <person name="Getino M."/>
            <person name="Pursley I."/>
            <person name="Horton D.L."/>
            <person name="Alikhan N.F."/>
            <person name="Baker D."/>
            <person name="Gharbi K."/>
            <person name="Hall N."/>
            <person name="Watson M."/>
            <person name="Adriaenssens E.M."/>
            <person name="Foster-Nyarko E."/>
            <person name="Jarju S."/>
            <person name="Secka A."/>
            <person name="Antonio M."/>
            <person name="Oren A."/>
            <person name="Chaudhuri R.R."/>
            <person name="La Ragione R."/>
            <person name="Hildebrand F."/>
            <person name="Pallen M.J."/>
        </authorList>
    </citation>
    <scope>NUCLEOTIDE SEQUENCE</scope>
    <source>
        <strain evidence="2">CHK160-4876</strain>
    </source>
</reference>
<evidence type="ECO:0000259" key="1">
    <source>
        <dbReference type="Pfam" id="PF23981"/>
    </source>
</evidence>
<reference evidence="2" key="2">
    <citation type="submission" date="2021-09" db="EMBL/GenBank/DDBJ databases">
        <authorList>
            <person name="Gilroy R."/>
        </authorList>
    </citation>
    <scope>NUCLEOTIDE SEQUENCE</scope>
    <source>
        <strain evidence="2">CHK160-4876</strain>
    </source>
</reference>
<dbReference type="InterPro" id="IPR055729">
    <property type="entry name" value="DUF7305"/>
</dbReference>
<name>A0A921NCA0_9BACL</name>
<dbReference type="Pfam" id="PF23981">
    <property type="entry name" value="DUF7305"/>
    <property type="match status" value="1"/>
</dbReference>
<evidence type="ECO:0000313" key="2">
    <source>
        <dbReference type="EMBL" id="HJH11250.1"/>
    </source>
</evidence>
<dbReference type="EMBL" id="DYTV01000078">
    <property type="protein sequence ID" value="HJH11250.1"/>
    <property type="molecule type" value="Genomic_DNA"/>
</dbReference>
<accession>A0A921NCA0</accession>
<gene>
    <name evidence="2" type="ORF">K8V30_06115</name>
</gene>
<protein>
    <recommendedName>
        <fullName evidence="1">DUF7305 domain-containing protein</fullName>
    </recommendedName>
</protein>